<protein>
    <submittedName>
        <fullName evidence="1">Uncharacterized protein</fullName>
    </submittedName>
</protein>
<dbReference type="AlphaFoldDB" id="A0A1Y2ERH6"/>
<name>A0A1Y2ERH6_9FUNG</name>
<evidence type="ECO:0000313" key="1">
    <source>
        <dbReference type="EMBL" id="ORY74193.1"/>
    </source>
</evidence>
<dbReference type="OrthoDB" id="341259at2759"/>
<accession>A0A1Y2ERH6</accession>
<comment type="caution">
    <text evidence="1">The sequence shown here is derived from an EMBL/GenBank/DDBJ whole genome shotgun (WGS) entry which is preliminary data.</text>
</comment>
<dbReference type="InterPro" id="IPR036770">
    <property type="entry name" value="Ankyrin_rpt-contain_sf"/>
</dbReference>
<dbReference type="Gene3D" id="1.25.40.20">
    <property type="entry name" value="Ankyrin repeat-containing domain"/>
    <property type="match status" value="1"/>
</dbReference>
<dbReference type="STRING" id="1754190.A0A1Y2ERH6"/>
<reference evidence="1 2" key="1">
    <citation type="submission" date="2016-08" db="EMBL/GenBank/DDBJ databases">
        <title>A Parts List for Fungal Cellulosomes Revealed by Comparative Genomics.</title>
        <authorList>
            <consortium name="DOE Joint Genome Institute"/>
            <person name="Haitjema C.H."/>
            <person name="Gilmore S.P."/>
            <person name="Henske J.K."/>
            <person name="Solomon K.V."/>
            <person name="De Groot R."/>
            <person name="Kuo A."/>
            <person name="Mondo S.J."/>
            <person name="Salamov A.A."/>
            <person name="Labutti K."/>
            <person name="Zhao Z."/>
            <person name="Chiniquy J."/>
            <person name="Barry K."/>
            <person name="Brewer H.M."/>
            <person name="Purvine S.O."/>
            <person name="Wright A.T."/>
            <person name="Boxma B."/>
            <person name="Van Alen T."/>
            <person name="Hackstein J.H."/>
            <person name="Baker S.E."/>
            <person name="Grigoriev I.V."/>
            <person name="O'Malley M.A."/>
        </authorList>
    </citation>
    <scope>NUCLEOTIDE SEQUENCE [LARGE SCALE GENOMIC DNA]</scope>
    <source>
        <strain evidence="1 2">G1</strain>
    </source>
</reference>
<keyword evidence="2" id="KW-1185">Reference proteome</keyword>
<sequence>MTKTEFEIFSETLLNQLKNENKDCLKTIENKSKLIEHYLNGQDLGYLKRFINEFNEAVTKSDVLIRACKKVNKKAVEWLLTMNIDPTIQDENGMTALMHSAEHVSTDFAVTDEILVKEKNTDLNCINCVGMTPAMHLVKNARYREVESLVKSGKVNPDYVNKFGNSLVSVYIKKYGISGSSFIGLIDKKSKPISEHTTYENDTEYGKESVDNDCVIIQKQIVNSYPIKPEIAEIAEQWALESFIP</sequence>
<dbReference type="Proteomes" id="UP000193920">
    <property type="component" value="Unassembled WGS sequence"/>
</dbReference>
<dbReference type="SUPFAM" id="SSF48403">
    <property type="entry name" value="Ankyrin repeat"/>
    <property type="match status" value="1"/>
</dbReference>
<gene>
    <name evidence="1" type="ORF">LY90DRAFT_502698</name>
</gene>
<dbReference type="InterPro" id="IPR002110">
    <property type="entry name" value="Ankyrin_rpt"/>
</dbReference>
<dbReference type="Pfam" id="PF12796">
    <property type="entry name" value="Ank_2"/>
    <property type="match status" value="1"/>
</dbReference>
<organism evidence="1 2">
    <name type="scientific">Neocallimastix californiae</name>
    <dbReference type="NCBI Taxonomy" id="1754190"/>
    <lineage>
        <taxon>Eukaryota</taxon>
        <taxon>Fungi</taxon>
        <taxon>Fungi incertae sedis</taxon>
        <taxon>Chytridiomycota</taxon>
        <taxon>Chytridiomycota incertae sedis</taxon>
        <taxon>Neocallimastigomycetes</taxon>
        <taxon>Neocallimastigales</taxon>
        <taxon>Neocallimastigaceae</taxon>
        <taxon>Neocallimastix</taxon>
    </lineage>
</organism>
<evidence type="ECO:0000313" key="2">
    <source>
        <dbReference type="Proteomes" id="UP000193920"/>
    </source>
</evidence>
<proteinExistence type="predicted"/>
<dbReference type="EMBL" id="MCOG01000030">
    <property type="protein sequence ID" value="ORY74193.1"/>
    <property type="molecule type" value="Genomic_DNA"/>
</dbReference>